<dbReference type="InterPro" id="IPR027417">
    <property type="entry name" value="P-loop_NTPase"/>
</dbReference>
<comment type="function">
    <text evidence="9">Essential for recycling GMP and indirectly, cGMP.</text>
</comment>
<dbReference type="SMART" id="SM00072">
    <property type="entry name" value="GuKc"/>
    <property type="match status" value="1"/>
</dbReference>
<evidence type="ECO:0000256" key="5">
    <source>
        <dbReference type="ARBA" id="ARBA00022741"/>
    </source>
</evidence>
<dbReference type="GO" id="GO:0005524">
    <property type="term" value="F:ATP binding"/>
    <property type="evidence" value="ECO:0007669"/>
    <property type="project" value="UniProtKB-UniRule"/>
</dbReference>
<dbReference type="Gene3D" id="3.40.50.300">
    <property type="entry name" value="P-loop containing nucleotide triphosphate hydrolases"/>
    <property type="match status" value="1"/>
</dbReference>
<gene>
    <name evidence="9" type="primary">gmk</name>
</gene>
<dbReference type="EC" id="2.7.4.8" evidence="2 9"/>
<name>Q2PYJ8_9BACT</name>
<evidence type="ECO:0000256" key="1">
    <source>
        <dbReference type="ARBA" id="ARBA00005790"/>
    </source>
</evidence>
<comment type="subcellular location">
    <subcellularLocation>
        <location evidence="9">Cytoplasm</location>
    </subcellularLocation>
</comment>
<comment type="similarity">
    <text evidence="1 9">Belongs to the guanylate kinase family.</text>
</comment>
<dbReference type="EMBL" id="DQ295237">
    <property type="protein sequence ID" value="ABC25229.1"/>
    <property type="molecule type" value="Genomic_DNA"/>
</dbReference>
<evidence type="ECO:0000256" key="7">
    <source>
        <dbReference type="ARBA" id="ARBA00022840"/>
    </source>
</evidence>
<dbReference type="SUPFAM" id="SSF52540">
    <property type="entry name" value="P-loop containing nucleoside triphosphate hydrolases"/>
    <property type="match status" value="1"/>
</dbReference>
<dbReference type="PROSITE" id="PS50052">
    <property type="entry name" value="GUANYLATE_KINASE_2"/>
    <property type="match status" value="1"/>
</dbReference>
<dbReference type="PANTHER" id="PTHR23117">
    <property type="entry name" value="GUANYLATE KINASE-RELATED"/>
    <property type="match status" value="1"/>
</dbReference>
<dbReference type="Pfam" id="PF00625">
    <property type="entry name" value="Guanylate_kin"/>
    <property type="match status" value="1"/>
</dbReference>
<feature type="binding site" evidence="9">
    <location>
        <begin position="49"/>
        <end position="56"/>
    </location>
    <ligand>
        <name>ATP</name>
        <dbReference type="ChEBI" id="CHEBI:30616"/>
    </ligand>
</feature>
<keyword evidence="9" id="KW-0963">Cytoplasm</keyword>
<keyword evidence="5 9" id="KW-0547">Nucleotide-binding</keyword>
<keyword evidence="10" id="KW-0472">Membrane</keyword>
<comment type="catalytic activity">
    <reaction evidence="9">
        <text>GMP + ATP = GDP + ADP</text>
        <dbReference type="Rhea" id="RHEA:20780"/>
        <dbReference type="ChEBI" id="CHEBI:30616"/>
        <dbReference type="ChEBI" id="CHEBI:58115"/>
        <dbReference type="ChEBI" id="CHEBI:58189"/>
        <dbReference type="ChEBI" id="CHEBI:456216"/>
        <dbReference type="EC" id="2.7.4.8"/>
    </reaction>
</comment>
<dbReference type="InterPro" id="IPR017665">
    <property type="entry name" value="Guanylate_kinase"/>
</dbReference>
<dbReference type="InterPro" id="IPR020590">
    <property type="entry name" value="Guanylate_kinase_CS"/>
</dbReference>
<evidence type="ECO:0000256" key="3">
    <source>
        <dbReference type="ARBA" id="ARBA00016296"/>
    </source>
</evidence>
<feature type="domain" description="Guanylate kinase-like" evidence="11">
    <location>
        <begin position="42"/>
        <end position="220"/>
    </location>
</feature>
<organism evidence="12">
    <name type="scientific">uncultured marine bacterium Ant4D3</name>
    <dbReference type="NCBI Taxonomy" id="360423"/>
    <lineage>
        <taxon>Bacteria</taxon>
        <taxon>environmental samples</taxon>
    </lineage>
</organism>
<evidence type="ECO:0000259" key="11">
    <source>
        <dbReference type="PROSITE" id="PS50052"/>
    </source>
</evidence>
<feature type="transmembrane region" description="Helical" evidence="10">
    <location>
        <begin position="12"/>
        <end position="32"/>
    </location>
</feature>
<keyword evidence="4 9" id="KW-0808">Transferase</keyword>
<keyword evidence="7 9" id="KW-0067">ATP-binding</keyword>
<dbReference type="InterPro" id="IPR008145">
    <property type="entry name" value="GK/Ca_channel_bsu"/>
</dbReference>
<dbReference type="Gene3D" id="3.30.63.10">
    <property type="entry name" value="Guanylate Kinase phosphate binding domain"/>
    <property type="match status" value="1"/>
</dbReference>
<accession>Q2PYJ8</accession>
<keyword evidence="10" id="KW-1133">Transmembrane helix</keyword>
<dbReference type="GO" id="GO:0005829">
    <property type="term" value="C:cytosol"/>
    <property type="evidence" value="ECO:0007669"/>
    <property type="project" value="TreeGrafter"/>
</dbReference>
<keyword evidence="6 9" id="KW-0418">Kinase</keyword>
<evidence type="ECO:0000256" key="2">
    <source>
        <dbReference type="ARBA" id="ARBA00012961"/>
    </source>
</evidence>
<dbReference type="PANTHER" id="PTHR23117:SF13">
    <property type="entry name" value="GUANYLATE KINASE"/>
    <property type="match status" value="1"/>
</dbReference>
<dbReference type="HAMAP" id="MF_00328">
    <property type="entry name" value="Guanylate_kinase"/>
    <property type="match status" value="1"/>
</dbReference>
<evidence type="ECO:0000256" key="8">
    <source>
        <dbReference type="ARBA" id="ARBA00030128"/>
    </source>
</evidence>
<reference evidence="12" key="1">
    <citation type="journal article" date="2006" name="Appl. Environ. Microbiol.">
        <title>Comparative genomics of DNA fragments from six Antarctic marine planktonic bacteria.</title>
        <authorList>
            <person name="Grzymski J.J."/>
            <person name="Carter B.J."/>
            <person name="DeLong E.F."/>
            <person name="Feldman R.A."/>
            <person name="Ghadiri A."/>
            <person name="Murray A.E."/>
        </authorList>
    </citation>
    <scope>NUCLEOTIDE SEQUENCE</scope>
</reference>
<proteinExistence type="inferred from homology"/>
<dbReference type="CDD" id="cd00071">
    <property type="entry name" value="GMPK"/>
    <property type="match status" value="1"/>
</dbReference>
<keyword evidence="10" id="KW-0812">Transmembrane</keyword>
<dbReference type="NCBIfam" id="TIGR03263">
    <property type="entry name" value="guanyl_kin"/>
    <property type="match status" value="1"/>
</dbReference>
<evidence type="ECO:0000256" key="9">
    <source>
        <dbReference type="HAMAP-Rule" id="MF_00328"/>
    </source>
</evidence>
<dbReference type="PROSITE" id="PS00856">
    <property type="entry name" value="GUANYLATE_KINASE_1"/>
    <property type="match status" value="1"/>
</dbReference>
<protein>
    <recommendedName>
        <fullName evidence="3 9">Guanylate kinase</fullName>
        <ecNumber evidence="2 9">2.7.4.8</ecNumber>
    </recommendedName>
    <alternativeName>
        <fullName evidence="8 9">GMP kinase</fullName>
    </alternativeName>
</protein>
<evidence type="ECO:0000256" key="6">
    <source>
        <dbReference type="ARBA" id="ARBA00022777"/>
    </source>
</evidence>
<dbReference type="InterPro" id="IPR008144">
    <property type="entry name" value="Guanylate_kin-like_dom"/>
</dbReference>
<dbReference type="FunFam" id="3.30.63.10:FF:000002">
    <property type="entry name" value="Guanylate kinase 1"/>
    <property type="match status" value="1"/>
</dbReference>
<evidence type="ECO:0000313" key="12">
    <source>
        <dbReference type="EMBL" id="ABC25229.1"/>
    </source>
</evidence>
<evidence type="ECO:0000256" key="4">
    <source>
        <dbReference type="ARBA" id="ARBA00022679"/>
    </source>
</evidence>
<dbReference type="AlphaFoldDB" id="Q2PYJ8"/>
<sequence length="245" mass="27298">MQKVMTAKQWLIVRLTFPPSLHIIGFCLFFQYSGPIMSNTSGALYILSAPSGAGKTSLVKALLAQDSQICVSVSHTTRTIRDGEQDGVDYNFVAQQDFALLVGQQQMLEYATVFENSYGTSRQWVESSLAQGKDVILEIDWQGRDQVLDIFPQAIAITILPPSQQALQHRLQGRGTDSNAVIAKRMAEAHSEISHYSGSHFLIINDDFQHALADLQCIFTCRRLKTPQQTHNHYQLLQELLSTGG</sequence>
<evidence type="ECO:0000256" key="10">
    <source>
        <dbReference type="SAM" id="Phobius"/>
    </source>
</evidence>
<dbReference type="GO" id="GO:0004385">
    <property type="term" value="F:GMP kinase activity"/>
    <property type="evidence" value="ECO:0007669"/>
    <property type="project" value="UniProtKB-UniRule"/>
</dbReference>